<feature type="binding site" evidence="8">
    <location>
        <position position="95"/>
    </location>
    <ligand>
        <name>Zn(2+)</name>
        <dbReference type="ChEBI" id="CHEBI:29105"/>
        <note>catalytic</note>
    </ligand>
</feature>
<evidence type="ECO:0000313" key="11">
    <source>
        <dbReference type="Proteomes" id="UP000324233"/>
    </source>
</evidence>
<dbReference type="Gene3D" id="3.40.140.10">
    <property type="entry name" value="Cytidine Deaminase, domain 2"/>
    <property type="match status" value="1"/>
</dbReference>
<evidence type="ECO:0000256" key="5">
    <source>
        <dbReference type="ARBA" id="ARBA00022801"/>
    </source>
</evidence>
<dbReference type="Proteomes" id="UP000324233">
    <property type="component" value="Chromosome"/>
</dbReference>
<keyword evidence="6 8" id="KW-0862">Zinc</keyword>
<dbReference type="PROSITE" id="PS51747">
    <property type="entry name" value="CYT_DCMP_DEAMINASES_2"/>
    <property type="match status" value="1"/>
</dbReference>
<keyword evidence="11" id="KW-1185">Reference proteome</keyword>
<gene>
    <name evidence="10" type="primary">tadA_3</name>
    <name evidence="8" type="synonym">tadA</name>
    <name evidence="10" type="ORF">OJF2_49650</name>
</gene>
<keyword evidence="4 8" id="KW-0479">Metal-binding</keyword>
<evidence type="ECO:0000256" key="4">
    <source>
        <dbReference type="ARBA" id="ARBA00022723"/>
    </source>
</evidence>
<dbReference type="SUPFAM" id="SSF53927">
    <property type="entry name" value="Cytidine deaminase-like"/>
    <property type="match status" value="1"/>
</dbReference>
<evidence type="ECO:0000256" key="2">
    <source>
        <dbReference type="ARBA" id="ARBA00011738"/>
    </source>
</evidence>
<comment type="subunit">
    <text evidence="2 8">Homodimer.</text>
</comment>
<evidence type="ECO:0000256" key="7">
    <source>
        <dbReference type="ARBA" id="ARBA00048045"/>
    </source>
</evidence>
<dbReference type="InterPro" id="IPR002125">
    <property type="entry name" value="CMP_dCMP_dom"/>
</dbReference>
<dbReference type="GO" id="GO:0002100">
    <property type="term" value="P:tRNA wobble adenosine to inosine editing"/>
    <property type="evidence" value="ECO:0007669"/>
    <property type="project" value="UniProtKB-UniRule"/>
</dbReference>
<feature type="binding site" evidence="8">
    <location>
        <position position="98"/>
    </location>
    <ligand>
        <name>Zn(2+)</name>
        <dbReference type="ChEBI" id="CHEBI:29105"/>
        <note>catalytic</note>
    </ligand>
</feature>
<feature type="domain" description="CMP/dCMP-type deaminase" evidence="9">
    <location>
        <begin position="14"/>
        <end position="133"/>
    </location>
</feature>
<dbReference type="EC" id="3.5.4.33" evidence="8"/>
<protein>
    <recommendedName>
        <fullName evidence="8">tRNA-specific adenosine deaminase</fullName>
        <ecNumber evidence="8">3.5.4.33</ecNumber>
    </recommendedName>
</protein>
<dbReference type="Pfam" id="PF00383">
    <property type="entry name" value="dCMP_cyt_deam_1"/>
    <property type="match status" value="1"/>
</dbReference>
<evidence type="ECO:0000313" key="10">
    <source>
        <dbReference type="EMBL" id="QEH36402.1"/>
    </source>
</evidence>
<proteinExistence type="inferred from homology"/>
<dbReference type="InterPro" id="IPR016192">
    <property type="entry name" value="APOBEC/CMP_deaminase_Zn-bd"/>
</dbReference>
<dbReference type="InterPro" id="IPR016193">
    <property type="entry name" value="Cytidine_deaminase-like"/>
</dbReference>
<dbReference type="GO" id="GO:0008270">
    <property type="term" value="F:zinc ion binding"/>
    <property type="evidence" value="ECO:0007669"/>
    <property type="project" value="UniProtKB-UniRule"/>
</dbReference>
<comment type="cofactor">
    <cofactor evidence="8">
        <name>Zn(2+)</name>
        <dbReference type="ChEBI" id="CHEBI:29105"/>
    </cofactor>
    <text evidence="8">Binds 1 zinc ion per subunit.</text>
</comment>
<dbReference type="PROSITE" id="PS00903">
    <property type="entry name" value="CYT_DCMP_DEAMINASES_1"/>
    <property type="match status" value="1"/>
</dbReference>
<comment type="similarity">
    <text evidence="1">Belongs to the cytidine and deoxycytidylate deaminase family. ADAT2 subfamily.</text>
</comment>
<comment type="catalytic activity">
    <reaction evidence="7 8">
        <text>adenosine(34) in tRNA + H2O + H(+) = inosine(34) in tRNA + NH4(+)</text>
        <dbReference type="Rhea" id="RHEA:43168"/>
        <dbReference type="Rhea" id="RHEA-COMP:10373"/>
        <dbReference type="Rhea" id="RHEA-COMP:10374"/>
        <dbReference type="ChEBI" id="CHEBI:15377"/>
        <dbReference type="ChEBI" id="CHEBI:15378"/>
        <dbReference type="ChEBI" id="CHEBI:28938"/>
        <dbReference type="ChEBI" id="CHEBI:74411"/>
        <dbReference type="ChEBI" id="CHEBI:82852"/>
        <dbReference type="EC" id="3.5.4.33"/>
    </reaction>
</comment>
<dbReference type="CDD" id="cd01285">
    <property type="entry name" value="nucleoside_deaminase"/>
    <property type="match status" value="1"/>
</dbReference>
<evidence type="ECO:0000256" key="3">
    <source>
        <dbReference type="ARBA" id="ARBA00022694"/>
    </source>
</evidence>
<comment type="function">
    <text evidence="8">Catalyzes the deamination of adenosine to inosine at the wobble position 34 of tRNA(Arg2).</text>
</comment>
<keyword evidence="3 8" id="KW-0819">tRNA processing</keyword>
<dbReference type="InterPro" id="IPR028883">
    <property type="entry name" value="tRNA_aden_deaminase"/>
</dbReference>
<dbReference type="GO" id="GO:0052717">
    <property type="term" value="F:tRNA-specific adenosine-34 deaminase activity"/>
    <property type="evidence" value="ECO:0007669"/>
    <property type="project" value="UniProtKB-UniRule"/>
</dbReference>
<feature type="binding site" evidence="8">
    <location>
        <position position="65"/>
    </location>
    <ligand>
        <name>Zn(2+)</name>
        <dbReference type="ChEBI" id="CHEBI:29105"/>
        <note>catalytic</note>
    </ligand>
</feature>
<feature type="active site" description="Proton donor" evidence="8">
    <location>
        <position position="67"/>
    </location>
</feature>
<accession>A0A5B9W6V8</accession>
<evidence type="ECO:0000259" key="9">
    <source>
        <dbReference type="PROSITE" id="PS51747"/>
    </source>
</evidence>
<dbReference type="NCBIfam" id="NF008113">
    <property type="entry name" value="PRK10860.1"/>
    <property type="match status" value="1"/>
</dbReference>
<dbReference type="EMBL" id="CP042997">
    <property type="protein sequence ID" value="QEH36402.1"/>
    <property type="molecule type" value="Genomic_DNA"/>
</dbReference>
<keyword evidence="5 8" id="KW-0378">Hydrolase</keyword>
<dbReference type="HAMAP" id="MF_00972">
    <property type="entry name" value="tRNA_aden_deaminase"/>
    <property type="match status" value="1"/>
</dbReference>
<dbReference type="AlphaFoldDB" id="A0A5B9W6V8"/>
<dbReference type="FunFam" id="3.40.140.10:FF:000005">
    <property type="entry name" value="tRNA-specific adenosine deaminase"/>
    <property type="match status" value="1"/>
</dbReference>
<dbReference type="KEGG" id="agv:OJF2_49650"/>
<organism evidence="10 11">
    <name type="scientific">Aquisphaera giovannonii</name>
    <dbReference type="NCBI Taxonomy" id="406548"/>
    <lineage>
        <taxon>Bacteria</taxon>
        <taxon>Pseudomonadati</taxon>
        <taxon>Planctomycetota</taxon>
        <taxon>Planctomycetia</taxon>
        <taxon>Isosphaerales</taxon>
        <taxon>Isosphaeraceae</taxon>
        <taxon>Aquisphaera</taxon>
    </lineage>
</organism>
<evidence type="ECO:0000256" key="6">
    <source>
        <dbReference type="ARBA" id="ARBA00022833"/>
    </source>
</evidence>
<evidence type="ECO:0000256" key="1">
    <source>
        <dbReference type="ARBA" id="ARBA00010669"/>
    </source>
</evidence>
<evidence type="ECO:0000256" key="8">
    <source>
        <dbReference type="HAMAP-Rule" id="MF_00972"/>
    </source>
</evidence>
<reference evidence="10 11" key="1">
    <citation type="submission" date="2019-08" db="EMBL/GenBank/DDBJ databases">
        <title>Deep-cultivation of Planctomycetes and their phenomic and genomic characterization uncovers novel biology.</title>
        <authorList>
            <person name="Wiegand S."/>
            <person name="Jogler M."/>
            <person name="Boedeker C."/>
            <person name="Pinto D."/>
            <person name="Vollmers J."/>
            <person name="Rivas-Marin E."/>
            <person name="Kohn T."/>
            <person name="Peeters S.H."/>
            <person name="Heuer A."/>
            <person name="Rast P."/>
            <person name="Oberbeckmann S."/>
            <person name="Bunk B."/>
            <person name="Jeske O."/>
            <person name="Meyerdierks A."/>
            <person name="Storesund J.E."/>
            <person name="Kallscheuer N."/>
            <person name="Luecker S."/>
            <person name="Lage O.M."/>
            <person name="Pohl T."/>
            <person name="Merkel B.J."/>
            <person name="Hornburger P."/>
            <person name="Mueller R.-W."/>
            <person name="Bruemmer F."/>
            <person name="Labrenz M."/>
            <person name="Spormann A.M."/>
            <person name="Op den Camp H."/>
            <person name="Overmann J."/>
            <person name="Amann R."/>
            <person name="Jetten M.S.M."/>
            <person name="Mascher T."/>
            <person name="Medema M.H."/>
            <person name="Devos D.P."/>
            <person name="Kaster A.-K."/>
            <person name="Ovreas L."/>
            <person name="Rohde M."/>
            <person name="Galperin M.Y."/>
            <person name="Jogler C."/>
        </authorList>
    </citation>
    <scope>NUCLEOTIDE SEQUENCE [LARGE SCALE GENOMIC DNA]</scope>
    <source>
        <strain evidence="10 11">OJF2</strain>
    </source>
</reference>
<dbReference type="PANTHER" id="PTHR11079">
    <property type="entry name" value="CYTOSINE DEAMINASE FAMILY MEMBER"/>
    <property type="match status" value="1"/>
</dbReference>
<dbReference type="PANTHER" id="PTHR11079:SF202">
    <property type="entry name" value="TRNA-SPECIFIC ADENOSINE DEAMINASE"/>
    <property type="match status" value="1"/>
</dbReference>
<sequence length="169" mass="18237">MPAPPRPQKTPMDDLDCQMMRRALVLAAEARALGEVPVGALVVRAGVVLSQAYNLRETLDDPTAHAERLAITLAGRSLRSSRLDGCTLYATLEPCPMCAGAVLQARIARVVYGAADPKAGALDSLYRLAGDRRLNHRAEVIGGVLAEECGEILSLFFQERRPSSKLLKD</sequence>
<name>A0A5B9W6V8_9BACT</name>